<comment type="subcellular location">
    <subcellularLocation>
        <location evidence="1 6">Mitochondrion</location>
    </subcellularLocation>
</comment>
<sequence length="395" mass="44115">RFVISKMAAFYYSSRTLCRPSILNLFSKYNSSIKHVSYYNSNIPDATYGGRHTVSLIPADGIGQSLIMGIVEVFQNSGVPVDFEECYITGDTNEEKMKSFNDIKTSVLRNGTALKGNWATSMGIGSKSYNVLLRHDLDLYANVVKFKSYPTVITRHNNVDLIVIRENTEGEYTNLEHENIPGVIEMIKIITKKKSERIAKYAFDYAMENNRKKVTAVHKANIMKLSDGLFLKVCKEVAEGYPEIDFNDMIIDNCAMQMVSKPEQFDVIVTPNLYGNVLSNIAAALVGGPGLPHGENHGNGIHVFESGTRNSGMDIATKNIANPMSMLFAATALLRHLQLSKHAQLIESCIHKIVTTNQARTVDIGGNTSTSEFFEILVKEVEAYRYKRKVQMKKS</sequence>
<keyword evidence="3 6" id="KW-0816">Tricarboxylic acid cycle</keyword>
<comment type="similarity">
    <text evidence="2 6">Belongs to the isocitrate and isopropylmalate dehydrogenases family.</text>
</comment>
<dbReference type="InterPro" id="IPR004434">
    <property type="entry name" value="Isocitrate_DH_NAD"/>
</dbReference>
<reference evidence="8" key="1">
    <citation type="journal article" date="2013" name="Genome Biol. Evol.">
        <title>Punctuated emergences of genetic and phenotypic innovations in eumetazoan, bilaterian, euteleostome, and hominidae ancestors.</title>
        <authorList>
            <person name="Wenger Y."/>
            <person name="Galliot B."/>
        </authorList>
    </citation>
    <scope>NUCLEOTIDE SEQUENCE</scope>
    <source>
        <tissue evidence="8">Whole animals</tissue>
    </source>
</reference>
<evidence type="ECO:0000259" key="7">
    <source>
        <dbReference type="SMART" id="SM01329"/>
    </source>
</evidence>
<protein>
    <recommendedName>
        <fullName evidence="6">Isocitrate dehydrogenase [NAD] subunit, mitochondrial</fullName>
    </recommendedName>
</protein>
<dbReference type="AlphaFoldDB" id="T2MEU8"/>
<dbReference type="Gene3D" id="3.40.718.10">
    <property type="entry name" value="Isopropylmalate Dehydrogenase"/>
    <property type="match status" value="1"/>
</dbReference>
<dbReference type="InterPro" id="IPR019818">
    <property type="entry name" value="IsoCit/isopropylmalate_DH_CS"/>
</dbReference>
<evidence type="ECO:0000256" key="1">
    <source>
        <dbReference type="ARBA" id="ARBA00004173"/>
    </source>
</evidence>
<feature type="non-terminal residue" evidence="8">
    <location>
        <position position="1"/>
    </location>
</feature>
<dbReference type="EMBL" id="HAAD01004561">
    <property type="protein sequence ID" value="CDG70793.1"/>
    <property type="molecule type" value="mRNA"/>
</dbReference>
<evidence type="ECO:0000256" key="6">
    <source>
        <dbReference type="RuleBase" id="RU361266"/>
    </source>
</evidence>
<dbReference type="NCBIfam" id="TIGR00175">
    <property type="entry name" value="mito_nad_idh"/>
    <property type="match status" value="1"/>
</dbReference>
<dbReference type="PANTHER" id="PTHR11835:SF60">
    <property type="entry name" value="ISOCITRATE DEHYDROGENASE [NAD] SUBUNIT, MITOCHONDRIAL"/>
    <property type="match status" value="1"/>
</dbReference>
<dbReference type="Pfam" id="PF00180">
    <property type="entry name" value="Iso_dh"/>
    <property type="match status" value="1"/>
</dbReference>
<organism evidence="8">
    <name type="scientific">Hydra vulgaris</name>
    <name type="common">Hydra</name>
    <name type="synonym">Hydra attenuata</name>
    <dbReference type="NCBI Taxonomy" id="6087"/>
    <lineage>
        <taxon>Eukaryota</taxon>
        <taxon>Metazoa</taxon>
        <taxon>Cnidaria</taxon>
        <taxon>Hydrozoa</taxon>
        <taxon>Hydroidolina</taxon>
        <taxon>Anthoathecata</taxon>
        <taxon>Aplanulata</taxon>
        <taxon>Hydridae</taxon>
        <taxon>Hydra</taxon>
    </lineage>
</organism>
<evidence type="ECO:0000256" key="3">
    <source>
        <dbReference type="ARBA" id="ARBA00022532"/>
    </source>
</evidence>
<dbReference type="PROSITE" id="PS00470">
    <property type="entry name" value="IDH_IMDH"/>
    <property type="match status" value="1"/>
</dbReference>
<dbReference type="PANTHER" id="PTHR11835">
    <property type="entry name" value="DECARBOXYLATING DEHYDROGENASES-ISOCITRATE, ISOPROPYLMALATE, TARTRATE"/>
    <property type="match status" value="1"/>
</dbReference>
<dbReference type="GO" id="GO:0051287">
    <property type="term" value="F:NAD binding"/>
    <property type="evidence" value="ECO:0007669"/>
    <property type="project" value="UniProtKB-UniRule"/>
</dbReference>
<dbReference type="InterPro" id="IPR024084">
    <property type="entry name" value="IsoPropMal-DH-like_dom"/>
</dbReference>
<name>T2MEU8_HYDVU</name>
<dbReference type="FunFam" id="3.40.718.10:FF:000001">
    <property type="entry name" value="Isocitrate dehydrogenase [NAD] subunit, mitochondrial"/>
    <property type="match status" value="1"/>
</dbReference>
<dbReference type="GO" id="GO:0006099">
    <property type="term" value="P:tricarboxylic acid cycle"/>
    <property type="evidence" value="ECO:0007669"/>
    <property type="project" value="UniProtKB-UniRule"/>
</dbReference>
<dbReference type="SMART" id="SM01329">
    <property type="entry name" value="Iso_dh"/>
    <property type="match status" value="1"/>
</dbReference>
<dbReference type="GO" id="GO:0005739">
    <property type="term" value="C:mitochondrion"/>
    <property type="evidence" value="ECO:0007669"/>
    <property type="project" value="UniProtKB-SubCell"/>
</dbReference>
<keyword evidence="5 6" id="KW-0496">Mitochondrion</keyword>
<dbReference type="GO" id="GO:0006102">
    <property type="term" value="P:isocitrate metabolic process"/>
    <property type="evidence" value="ECO:0007669"/>
    <property type="project" value="TreeGrafter"/>
</dbReference>
<accession>T2MEU8</accession>
<proteinExistence type="evidence at transcript level"/>
<keyword evidence="4 6" id="KW-0809">Transit peptide</keyword>
<dbReference type="SUPFAM" id="SSF53659">
    <property type="entry name" value="Isocitrate/Isopropylmalate dehydrogenase-like"/>
    <property type="match status" value="1"/>
</dbReference>
<feature type="domain" description="Isopropylmalate dehydrogenase-like" evidence="7">
    <location>
        <begin position="53"/>
        <end position="377"/>
    </location>
</feature>
<dbReference type="GO" id="GO:0016616">
    <property type="term" value="F:oxidoreductase activity, acting on the CH-OH group of donors, NAD or NADP as acceptor"/>
    <property type="evidence" value="ECO:0007669"/>
    <property type="project" value="InterPro"/>
</dbReference>
<evidence type="ECO:0000256" key="2">
    <source>
        <dbReference type="ARBA" id="ARBA00007769"/>
    </source>
</evidence>
<dbReference type="GO" id="GO:0000287">
    <property type="term" value="F:magnesium ion binding"/>
    <property type="evidence" value="ECO:0007669"/>
    <property type="project" value="UniProtKB-UniRule"/>
</dbReference>
<evidence type="ECO:0000256" key="5">
    <source>
        <dbReference type="ARBA" id="ARBA00023128"/>
    </source>
</evidence>
<evidence type="ECO:0000313" key="8">
    <source>
        <dbReference type="EMBL" id="CDG70793.1"/>
    </source>
</evidence>
<dbReference type="OrthoDB" id="10261637at2759"/>
<gene>
    <name evidence="8" type="primary">IDH3G</name>
</gene>
<evidence type="ECO:0000256" key="4">
    <source>
        <dbReference type="ARBA" id="ARBA00022946"/>
    </source>
</evidence>